<gene>
    <name evidence="2" type="ORF">B0T26DRAFT_454523</name>
</gene>
<protein>
    <submittedName>
        <fullName evidence="2">Uncharacterized protein</fullName>
    </submittedName>
</protein>
<keyword evidence="3" id="KW-1185">Reference proteome</keyword>
<feature type="region of interest" description="Disordered" evidence="1">
    <location>
        <begin position="20"/>
        <end position="49"/>
    </location>
</feature>
<evidence type="ECO:0000313" key="3">
    <source>
        <dbReference type="Proteomes" id="UP001172101"/>
    </source>
</evidence>
<organism evidence="2 3">
    <name type="scientific">Lasiosphaeria miniovina</name>
    <dbReference type="NCBI Taxonomy" id="1954250"/>
    <lineage>
        <taxon>Eukaryota</taxon>
        <taxon>Fungi</taxon>
        <taxon>Dikarya</taxon>
        <taxon>Ascomycota</taxon>
        <taxon>Pezizomycotina</taxon>
        <taxon>Sordariomycetes</taxon>
        <taxon>Sordariomycetidae</taxon>
        <taxon>Sordariales</taxon>
        <taxon>Lasiosphaeriaceae</taxon>
        <taxon>Lasiosphaeria</taxon>
    </lineage>
</organism>
<accession>A0AA39ZZC1</accession>
<reference evidence="2" key="1">
    <citation type="submission" date="2023-06" db="EMBL/GenBank/DDBJ databases">
        <title>Genome-scale phylogeny and comparative genomics of the fungal order Sordariales.</title>
        <authorList>
            <consortium name="Lawrence Berkeley National Laboratory"/>
            <person name="Hensen N."/>
            <person name="Bonometti L."/>
            <person name="Westerberg I."/>
            <person name="Brannstrom I.O."/>
            <person name="Guillou S."/>
            <person name="Cros-Aarteil S."/>
            <person name="Calhoun S."/>
            <person name="Haridas S."/>
            <person name="Kuo A."/>
            <person name="Mondo S."/>
            <person name="Pangilinan J."/>
            <person name="Riley R."/>
            <person name="LaButti K."/>
            <person name="Andreopoulos B."/>
            <person name="Lipzen A."/>
            <person name="Chen C."/>
            <person name="Yanf M."/>
            <person name="Daum C."/>
            <person name="Ng V."/>
            <person name="Clum A."/>
            <person name="Steindorff A."/>
            <person name="Ohm R."/>
            <person name="Martin F."/>
            <person name="Silar P."/>
            <person name="Natvig D."/>
            <person name="Lalanne C."/>
            <person name="Gautier V."/>
            <person name="Ament-velasquez S.L."/>
            <person name="Kruys A."/>
            <person name="Hutchinson M.I."/>
            <person name="Powell A.J."/>
            <person name="Barry K."/>
            <person name="Miller A.N."/>
            <person name="Grigoriev I.V."/>
            <person name="Debuchy R."/>
            <person name="Gladieux P."/>
            <person name="Thoren M.H."/>
            <person name="Johannesson H."/>
        </authorList>
    </citation>
    <scope>NUCLEOTIDE SEQUENCE</scope>
    <source>
        <strain evidence="2">SMH2392-1A</strain>
    </source>
</reference>
<name>A0AA39ZZC1_9PEZI</name>
<dbReference type="Proteomes" id="UP001172101">
    <property type="component" value="Unassembled WGS sequence"/>
</dbReference>
<evidence type="ECO:0000313" key="2">
    <source>
        <dbReference type="EMBL" id="KAK0706442.1"/>
    </source>
</evidence>
<feature type="region of interest" description="Disordered" evidence="1">
    <location>
        <begin position="95"/>
        <end position="114"/>
    </location>
</feature>
<sequence>MVPQVRNSVSATAMVGQPGSLLPACLSRPSRDGSTLQTAQTQGSSKDTSKIANNLAVPSSWLSAPCSQPQPHGRLVLPKLAAVAASLSPHPAYTIPTGSGVGTPGTREIRKKKVPGRGESSLVIYIACAATRLPRRDPLPTPLPLFLFPHAHFSRLPPTCLFDHSRGQNLICPTDPVSWVTHPCPAAVLSPSRHSWAYKTLGLPPFGFTHPLDSGLTRQPR</sequence>
<feature type="compositionally biased region" description="Polar residues" evidence="1">
    <location>
        <begin position="32"/>
        <end position="49"/>
    </location>
</feature>
<dbReference type="GeneID" id="85318391"/>
<dbReference type="EMBL" id="JAUIRO010000007">
    <property type="protein sequence ID" value="KAK0706442.1"/>
    <property type="molecule type" value="Genomic_DNA"/>
</dbReference>
<evidence type="ECO:0000256" key="1">
    <source>
        <dbReference type="SAM" id="MobiDB-lite"/>
    </source>
</evidence>
<dbReference type="RefSeq" id="XP_060291536.1">
    <property type="nucleotide sequence ID" value="XM_060435121.1"/>
</dbReference>
<dbReference type="AlphaFoldDB" id="A0AA39ZZC1"/>
<comment type="caution">
    <text evidence="2">The sequence shown here is derived from an EMBL/GenBank/DDBJ whole genome shotgun (WGS) entry which is preliminary data.</text>
</comment>
<proteinExistence type="predicted"/>